<evidence type="ECO:0000313" key="5">
    <source>
        <dbReference type="Proteomes" id="UP001265550"/>
    </source>
</evidence>
<protein>
    <submittedName>
        <fullName evidence="4">NitT/TauT family transport system substrate-binding protein</fullName>
    </submittedName>
</protein>
<gene>
    <name evidence="4" type="ORF">J2X09_000901</name>
</gene>
<evidence type="ECO:0000256" key="1">
    <source>
        <dbReference type="ARBA" id="ARBA00004418"/>
    </source>
</evidence>
<name>A0ABU1V6U1_9BURK</name>
<comment type="similarity">
    <text evidence="2">Belongs to the bacterial solute-binding protein SsuA/TauA family.</text>
</comment>
<reference evidence="4 5" key="1">
    <citation type="submission" date="2023-07" db="EMBL/GenBank/DDBJ databases">
        <title>Sorghum-associated microbial communities from plants grown in Nebraska, USA.</title>
        <authorList>
            <person name="Schachtman D."/>
        </authorList>
    </citation>
    <scope>NUCLEOTIDE SEQUENCE [LARGE SCALE GENOMIC DNA]</scope>
    <source>
        <strain evidence="4 5">BE240</strain>
    </source>
</reference>
<evidence type="ECO:0000256" key="3">
    <source>
        <dbReference type="ARBA" id="ARBA00022729"/>
    </source>
</evidence>
<keyword evidence="3" id="KW-0732">Signal</keyword>
<dbReference type="PANTHER" id="PTHR30024">
    <property type="entry name" value="ALIPHATIC SULFONATES-BINDING PROTEIN-RELATED"/>
    <property type="match status" value="1"/>
</dbReference>
<comment type="caution">
    <text evidence="4">The sequence shown here is derived from an EMBL/GenBank/DDBJ whole genome shotgun (WGS) entry which is preliminary data.</text>
</comment>
<dbReference type="PANTHER" id="PTHR30024:SF47">
    <property type="entry name" value="TAURINE-BINDING PERIPLASMIC PROTEIN"/>
    <property type="match status" value="1"/>
</dbReference>
<keyword evidence="5" id="KW-1185">Reference proteome</keyword>
<accession>A0ABU1V6U1</accession>
<dbReference type="RefSeq" id="WP_204732945.1">
    <property type="nucleotide sequence ID" value="NZ_JAVDWE010000002.1"/>
</dbReference>
<organism evidence="4 5">
    <name type="scientific">Hydrogenophaga laconesensis</name>
    <dbReference type="NCBI Taxonomy" id="1805971"/>
    <lineage>
        <taxon>Bacteria</taxon>
        <taxon>Pseudomonadati</taxon>
        <taxon>Pseudomonadota</taxon>
        <taxon>Betaproteobacteria</taxon>
        <taxon>Burkholderiales</taxon>
        <taxon>Comamonadaceae</taxon>
        <taxon>Hydrogenophaga</taxon>
    </lineage>
</organism>
<dbReference type="SUPFAM" id="SSF53850">
    <property type="entry name" value="Periplasmic binding protein-like II"/>
    <property type="match status" value="1"/>
</dbReference>
<dbReference type="Proteomes" id="UP001265550">
    <property type="component" value="Unassembled WGS sequence"/>
</dbReference>
<evidence type="ECO:0000256" key="2">
    <source>
        <dbReference type="ARBA" id="ARBA00010742"/>
    </source>
</evidence>
<dbReference type="PROSITE" id="PS51257">
    <property type="entry name" value="PROKAR_LIPOPROTEIN"/>
    <property type="match status" value="1"/>
</dbReference>
<evidence type="ECO:0000313" key="4">
    <source>
        <dbReference type="EMBL" id="MDR7093169.1"/>
    </source>
</evidence>
<sequence length="330" mass="35033">MGHGVRHVLARGLALVCLVLGMASCTELPQPPLVVGINTWVGYDPLVLARDRGLTDAEHLKVVELLSSAEALRHLRNGLLDAAGLTLDEALRLVDSGFDARIVALLDTSAGADVVVAAPRITHLKKLRGERIAVEDATVGTLMLERLLRKADLRQEDVTVVRMDATLHLTALLSERVAAAVSYAPIDGPIRALGYRPVFDSREMPGQIVDVLVVRGSVLRERPAAVDALLGAWASGLNVMQLDPPGAAASLAPGTDLTPAQYQAVQGGLRFYTPTESLSMLTGSPPPLALQGGEVARLLVELGLLRSRPNWAALIDTAPAMRARNAVPLP</sequence>
<dbReference type="EMBL" id="JAVDWE010000002">
    <property type="protein sequence ID" value="MDR7093169.1"/>
    <property type="molecule type" value="Genomic_DNA"/>
</dbReference>
<dbReference type="Gene3D" id="3.40.190.10">
    <property type="entry name" value="Periplasmic binding protein-like II"/>
    <property type="match status" value="2"/>
</dbReference>
<comment type="subcellular location">
    <subcellularLocation>
        <location evidence="1">Periplasm</location>
    </subcellularLocation>
</comment>
<proteinExistence type="inferred from homology"/>
<dbReference type="Pfam" id="PF13379">
    <property type="entry name" value="NMT1_2"/>
    <property type="match status" value="1"/>
</dbReference>